<keyword evidence="4" id="KW-0378">Hydrolase</keyword>
<feature type="compositionally biased region" description="Acidic residues" evidence="1">
    <location>
        <begin position="10"/>
        <end position="20"/>
    </location>
</feature>
<keyword evidence="4" id="KW-0645">Protease</keyword>
<feature type="transmembrane region" description="Helical" evidence="2">
    <location>
        <begin position="280"/>
        <end position="304"/>
    </location>
</feature>
<dbReference type="OrthoDB" id="331240at2157"/>
<evidence type="ECO:0000313" key="5">
    <source>
        <dbReference type="Proteomes" id="UP000289691"/>
    </source>
</evidence>
<dbReference type="Pfam" id="PF02517">
    <property type="entry name" value="Rce1-like"/>
    <property type="match status" value="1"/>
</dbReference>
<feature type="region of interest" description="Disordered" evidence="1">
    <location>
        <begin position="1"/>
        <end position="40"/>
    </location>
</feature>
<feature type="transmembrane region" description="Helical" evidence="2">
    <location>
        <begin position="225"/>
        <end position="243"/>
    </location>
</feature>
<dbReference type="GO" id="GO:0080120">
    <property type="term" value="P:CAAX-box protein maturation"/>
    <property type="evidence" value="ECO:0007669"/>
    <property type="project" value="UniProtKB-ARBA"/>
</dbReference>
<feature type="transmembrane region" description="Helical" evidence="2">
    <location>
        <begin position="62"/>
        <end position="88"/>
    </location>
</feature>
<gene>
    <name evidence="4" type="ORF">EAF64_06020</name>
</gene>
<dbReference type="InterPro" id="IPR003675">
    <property type="entry name" value="Rce1/LyrA-like_dom"/>
</dbReference>
<dbReference type="AlphaFoldDB" id="A0A498KY05"/>
<evidence type="ECO:0000313" key="4">
    <source>
        <dbReference type="EMBL" id="RXK50118.1"/>
    </source>
</evidence>
<feature type="transmembrane region" description="Helical" evidence="2">
    <location>
        <begin position="94"/>
        <end position="116"/>
    </location>
</feature>
<keyword evidence="2" id="KW-0472">Membrane</keyword>
<proteinExistence type="predicted"/>
<feature type="transmembrane region" description="Helical" evidence="2">
    <location>
        <begin position="137"/>
        <end position="159"/>
    </location>
</feature>
<evidence type="ECO:0000259" key="3">
    <source>
        <dbReference type="Pfam" id="PF02517"/>
    </source>
</evidence>
<sequence length="362" mass="37798">MADERGPDEGMSDPDDATPNEEERAGRDPEPDEPTAAGADGRGVVGLVVSAFWNRRERRLRLLWRFAIGAGLLVFANLVVGSLLIATLGGIGGVVGQSLFFVTVLIALPTASYLVGRRPLDALGLDVDRQWLRDAGFGLALGVVLPTLLAGVTFLTGWLRVTGTLVRDADAGIAFGALSTPVSLLAVALFFLGVAVSEELLVRGYLLTNLAESLGGFERIGRRRAILLATLATAALFGLLHATNPNASVISITNITLFGILLGLAYVWTDRLGVAIGLHLAWNTVVGGVYGLPVSGITVGATVLATETTGPALLTGGAFGPEGGLLVLLALVVGTGLTAWWVRRAYGDLTLRESVAVPTLRE</sequence>
<evidence type="ECO:0000256" key="1">
    <source>
        <dbReference type="SAM" id="MobiDB-lite"/>
    </source>
</evidence>
<name>A0A498KY05_9EURY</name>
<dbReference type="Proteomes" id="UP000289691">
    <property type="component" value="Unassembled WGS sequence"/>
</dbReference>
<feature type="transmembrane region" description="Helical" evidence="2">
    <location>
        <begin position="249"/>
        <end position="268"/>
    </location>
</feature>
<keyword evidence="2" id="KW-1133">Transmembrane helix</keyword>
<dbReference type="GO" id="GO:0006508">
    <property type="term" value="P:proteolysis"/>
    <property type="evidence" value="ECO:0007669"/>
    <property type="project" value="UniProtKB-KW"/>
</dbReference>
<reference evidence="4 5" key="1">
    <citation type="submission" date="2019-01" db="EMBL/GenBank/DDBJ databases">
        <title>Halorientalis sp. F13-25 a new haloarchaeum isolated from hypersaline water.</title>
        <authorList>
            <person name="Ana D.-V."/>
            <person name="Cristina S.-P."/>
            <person name="Antonio V."/>
        </authorList>
    </citation>
    <scope>NUCLEOTIDE SEQUENCE [LARGE SCALE GENOMIC DNA]</scope>
    <source>
        <strain evidence="4 5">F13-25</strain>
    </source>
</reference>
<keyword evidence="4" id="KW-0482">Metalloprotease</keyword>
<dbReference type="RefSeq" id="WP_129068080.1">
    <property type="nucleotide sequence ID" value="NZ_RDFA01000002.1"/>
</dbReference>
<keyword evidence="5" id="KW-1185">Reference proteome</keyword>
<evidence type="ECO:0000256" key="2">
    <source>
        <dbReference type="SAM" id="Phobius"/>
    </source>
</evidence>
<dbReference type="GO" id="GO:0004175">
    <property type="term" value="F:endopeptidase activity"/>
    <property type="evidence" value="ECO:0007669"/>
    <property type="project" value="UniProtKB-ARBA"/>
</dbReference>
<dbReference type="EMBL" id="RDFA01000002">
    <property type="protein sequence ID" value="RXK50118.1"/>
    <property type="molecule type" value="Genomic_DNA"/>
</dbReference>
<feature type="transmembrane region" description="Helical" evidence="2">
    <location>
        <begin position="324"/>
        <end position="342"/>
    </location>
</feature>
<feature type="domain" description="CAAX prenyl protease 2/Lysostaphin resistance protein A-like" evidence="3">
    <location>
        <begin position="183"/>
        <end position="285"/>
    </location>
</feature>
<organism evidence="4 5">
    <name type="scientific">Halorientalis pallida</name>
    <dbReference type="NCBI Taxonomy" id="2479928"/>
    <lineage>
        <taxon>Archaea</taxon>
        <taxon>Methanobacteriati</taxon>
        <taxon>Methanobacteriota</taxon>
        <taxon>Stenosarchaea group</taxon>
        <taxon>Halobacteria</taxon>
        <taxon>Halobacteriales</taxon>
        <taxon>Haloarculaceae</taxon>
        <taxon>Halorientalis</taxon>
    </lineage>
</organism>
<dbReference type="GO" id="GO:0008237">
    <property type="term" value="F:metallopeptidase activity"/>
    <property type="evidence" value="ECO:0007669"/>
    <property type="project" value="UniProtKB-KW"/>
</dbReference>
<protein>
    <submittedName>
        <fullName evidence="4">CPBP family intramembrane metalloprotease</fullName>
    </submittedName>
</protein>
<dbReference type="PANTHER" id="PTHR39430:SF1">
    <property type="entry name" value="PROTEASE"/>
    <property type="match status" value="1"/>
</dbReference>
<comment type="caution">
    <text evidence="4">The sequence shown here is derived from an EMBL/GenBank/DDBJ whole genome shotgun (WGS) entry which is preliminary data.</text>
</comment>
<dbReference type="PANTHER" id="PTHR39430">
    <property type="entry name" value="MEMBRANE-ASSOCIATED PROTEASE-RELATED"/>
    <property type="match status" value="1"/>
</dbReference>
<feature type="transmembrane region" description="Helical" evidence="2">
    <location>
        <begin position="171"/>
        <end position="196"/>
    </location>
</feature>
<keyword evidence="2" id="KW-0812">Transmembrane</keyword>
<accession>A0A498KY05</accession>